<dbReference type="Proteomes" id="UP000560000">
    <property type="component" value="Unassembled WGS sequence"/>
</dbReference>
<gene>
    <name evidence="2" type="ORF">HNQ86_000625</name>
</gene>
<feature type="region of interest" description="Disordered" evidence="1">
    <location>
        <begin position="51"/>
        <end position="73"/>
    </location>
</feature>
<feature type="compositionally biased region" description="Basic and acidic residues" evidence="1">
    <location>
        <begin position="52"/>
        <end position="64"/>
    </location>
</feature>
<dbReference type="EMBL" id="JACHET010000001">
    <property type="protein sequence ID" value="MBB6183280.1"/>
    <property type="molecule type" value="Genomic_DNA"/>
</dbReference>
<sequence>MRVLCGTLSEERTLIPIRRTVRKSFAHTVTDDLIGESRNTKGVPLAITEIEQADKDVETERSEPDETDRDDVE</sequence>
<evidence type="ECO:0000313" key="3">
    <source>
        <dbReference type="Proteomes" id="UP000560000"/>
    </source>
</evidence>
<organism evidence="2 3">
    <name type="scientific">Oleiagrimonas soli</name>
    <dbReference type="NCBI Taxonomy" id="1543381"/>
    <lineage>
        <taxon>Bacteria</taxon>
        <taxon>Pseudomonadati</taxon>
        <taxon>Pseudomonadota</taxon>
        <taxon>Gammaproteobacteria</taxon>
        <taxon>Lysobacterales</taxon>
        <taxon>Rhodanobacteraceae</taxon>
        <taxon>Oleiagrimonas</taxon>
    </lineage>
</organism>
<reference evidence="2 3" key="1">
    <citation type="submission" date="2020-08" db="EMBL/GenBank/DDBJ databases">
        <title>Genomic Encyclopedia of Type Strains, Phase IV (KMG-IV): sequencing the most valuable type-strain genomes for metagenomic binning, comparative biology and taxonomic classification.</title>
        <authorList>
            <person name="Goeker M."/>
        </authorList>
    </citation>
    <scope>NUCLEOTIDE SEQUENCE [LARGE SCALE GENOMIC DNA]</scope>
    <source>
        <strain evidence="2 3">DSM 107085</strain>
    </source>
</reference>
<evidence type="ECO:0000313" key="2">
    <source>
        <dbReference type="EMBL" id="MBB6183280.1"/>
    </source>
</evidence>
<proteinExistence type="predicted"/>
<name>A0A841KE69_9GAMM</name>
<accession>A0A841KE69</accession>
<evidence type="ECO:0000256" key="1">
    <source>
        <dbReference type="SAM" id="MobiDB-lite"/>
    </source>
</evidence>
<protein>
    <submittedName>
        <fullName evidence="2">Uncharacterized protein</fullName>
    </submittedName>
</protein>
<dbReference type="RefSeq" id="WP_043100871.1">
    <property type="nucleotide sequence ID" value="NZ_JACHET010000001.1"/>
</dbReference>
<comment type="caution">
    <text evidence="2">The sequence shown here is derived from an EMBL/GenBank/DDBJ whole genome shotgun (WGS) entry which is preliminary data.</text>
</comment>
<dbReference type="AlphaFoldDB" id="A0A841KE69"/>